<protein>
    <submittedName>
        <fullName evidence="1">DUF5668 domain-containing protein</fullName>
    </submittedName>
</protein>
<keyword evidence="2" id="KW-1185">Reference proteome</keyword>
<evidence type="ECO:0000313" key="2">
    <source>
        <dbReference type="Proteomes" id="UP001277972"/>
    </source>
</evidence>
<gene>
    <name evidence="1" type="ORF">SH601_11380</name>
</gene>
<name>A0ACC6M6G5_9BACI</name>
<proteinExistence type="predicted"/>
<dbReference type="Proteomes" id="UP001277972">
    <property type="component" value="Unassembled WGS sequence"/>
</dbReference>
<dbReference type="EMBL" id="JAWZSR010000006">
    <property type="protein sequence ID" value="MDX8046585.1"/>
    <property type="molecule type" value="Genomic_DNA"/>
</dbReference>
<organism evidence="1 2">
    <name type="scientific">Gracilibacillus pellucidus</name>
    <dbReference type="NCBI Taxonomy" id="3095368"/>
    <lineage>
        <taxon>Bacteria</taxon>
        <taxon>Bacillati</taxon>
        <taxon>Bacillota</taxon>
        <taxon>Bacilli</taxon>
        <taxon>Bacillales</taxon>
        <taxon>Bacillaceae</taxon>
        <taxon>Gracilibacillus</taxon>
    </lineage>
</organism>
<accession>A0ACC6M6G5</accession>
<evidence type="ECO:0000313" key="1">
    <source>
        <dbReference type="EMBL" id="MDX8046585.1"/>
    </source>
</evidence>
<sequence length="159" mass="18596">MKKNNLFAYLLIGVGIYFLLRELRLPILTDFYSWPTLLILVGAAFLIHAFTSRDFRNIFPAILLLGLGIHFHGLNHYPFWIDHWGMYTLIISIAFLARAIKTKKGYFPGLILFAISAFALFANNQPGWFSWIHQFMIWVERFWPVLIIGLGIYFLLKKK</sequence>
<reference evidence="1" key="1">
    <citation type="submission" date="2023-11" db="EMBL/GenBank/DDBJ databases">
        <title>Gracilibacillus pellucida a moderately halophilic bacterium isolated from saline soil in Xinjiang province.</title>
        <authorList>
            <person name="Zhang Z."/>
            <person name="Tan F."/>
            <person name="Wang Y."/>
            <person name="Xia M."/>
        </authorList>
    </citation>
    <scope>NUCLEOTIDE SEQUENCE</scope>
    <source>
        <strain evidence="1">S3-1-1</strain>
    </source>
</reference>
<comment type="caution">
    <text evidence="1">The sequence shown here is derived from an EMBL/GenBank/DDBJ whole genome shotgun (WGS) entry which is preliminary data.</text>
</comment>